<dbReference type="AlphaFoldDB" id="A0AAN6C9P4"/>
<organism evidence="2 3">
    <name type="scientific">Fusarium austroamericanum</name>
    <dbReference type="NCBI Taxonomy" id="282268"/>
    <lineage>
        <taxon>Eukaryota</taxon>
        <taxon>Fungi</taxon>
        <taxon>Dikarya</taxon>
        <taxon>Ascomycota</taxon>
        <taxon>Pezizomycotina</taxon>
        <taxon>Sordariomycetes</taxon>
        <taxon>Hypocreomycetidae</taxon>
        <taxon>Hypocreales</taxon>
        <taxon>Nectriaceae</taxon>
        <taxon>Fusarium</taxon>
    </lineage>
</organism>
<dbReference type="Proteomes" id="UP000537989">
    <property type="component" value="Unassembled WGS sequence"/>
</dbReference>
<sequence length="199" mass="21486">MTFTLRSVLFAAVMALSAAPASALVGTPFVHSEKPVDIPKTIKPSFEKIARGRDPSKNLGLHKRDYSINIQDGSASAACPTGNCCSPICKMDVKFDECPGGVKEYPQSCKKNFDDTKAFDRESFTYNCDGWSIFWEDGAVDGGRFITVEQGDTGNFYQFFVEGCKDTDPSWDPFQCSSLGGGCTAKASGLGTGPKKEQS</sequence>
<keyword evidence="3" id="KW-1185">Reference proteome</keyword>
<dbReference type="EMBL" id="JAAMOD010000021">
    <property type="protein sequence ID" value="KAF5247106.1"/>
    <property type="molecule type" value="Genomic_DNA"/>
</dbReference>
<accession>A0AAN6C9P4</accession>
<protein>
    <submittedName>
        <fullName evidence="2">Uncharacterized protein</fullName>
    </submittedName>
</protein>
<gene>
    <name evidence="2" type="ORF">FAUST_958</name>
</gene>
<comment type="caution">
    <text evidence="2">The sequence shown here is derived from an EMBL/GenBank/DDBJ whole genome shotgun (WGS) entry which is preliminary data.</text>
</comment>
<feature type="chain" id="PRO_5042992080" evidence="1">
    <location>
        <begin position="24"/>
        <end position="199"/>
    </location>
</feature>
<evidence type="ECO:0000256" key="1">
    <source>
        <dbReference type="SAM" id="SignalP"/>
    </source>
</evidence>
<reference evidence="2 3" key="1">
    <citation type="submission" date="2020-02" db="EMBL/GenBank/DDBJ databases">
        <title>Identification and distribution of gene clusters putatively required for synthesis of sphingolipid metabolism inhibitors in phylogenetically diverse species of the filamentous fungus Fusarium.</title>
        <authorList>
            <person name="Kim H.-S."/>
            <person name="Busman M."/>
            <person name="Brown D.W."/>
            <person name="Divon H."/>
            <person name="Uhlig S."/>
            <person name="Proctor R.H."/>
        </authorList>
    </citation>
    <scope>NUCLEOTIDE SEQUENCE [LARGE SCALE GENOMIC DNA]</scope>
    <source>
        <strain evidence="2 3">NRRL 2903</strain>
    </source>
</reference>
<feature type="signal peptide" evidence="1">
    <location>
        <begin position="1"/>
        <end position="23"/>
    </location>
</feature>
<evidence type="ECO:0000313" key="3">
    <source>
        <dbReference type="Proteomes" id="UP000537989"/>
    </source>
</evidence>
<name>A0AAN6C9P4_FUSAU</name>
<evidence type="ECO:0000313" key="2">
    <source>
        <dbReference type="EMBL" id="KAF5247106.1"/>
    </source>
</evidence>
<proteinExistence type="predicted"/>
<keyword evidence="1" id="KW-0732">Signal</keyword>